<dbReference type="OrthoDB" id="9795264at2"/>
<organism evidence="1 2">
    <name type="scientific">Clostridium fallax</name>
    <dbReference type="NCBI Taxonomy" id="1533"/>
    <lineage>
        <taxon>Bacteria</taxon>
        <taxon>Bacillati</taxon>
        <taxon>Bacillota</taxon>
        <taxon>Clostridia</taxon>
        <taxon>Eubacteriales</taxon>
        <taxon>Clostridiaceae</taxon>
        <taxon>Clostridium</taxon>
    </lineage>
</organism>
<dbReference type="InterPro" id="IPR021321">
    <property type="entry name" value="DUF2922"/>
</dbReference>
<sequence length="73" mass="8091">MTEKYLLMTFKDEAGKKVSISLKGIRDNLNQDEINATMDLLIAKDVFYSSGGSFVSKVKAEIITKQVDSITMA</sequence>
<dbReference type="Pfam" id="PF11148">
    <property type="entry name" value="DUF2922"/>
    <property type="match status" value="1"/>
</dbReference>
<dbReference type="AlphaFoldDB" id="A0A1M4Z7S1"/>
<accession>A0A1M4Z7S1</accession>
<dbReference type="RefSeq" id="WP_072897702.1">
    <property type="nucleotide sequence ID" value="NZ_FQVM01000039.1"/>
</dbReference>
<protein>
    <recommendedName>
        <fullName evidence="3">DUF2922 domain-containing protein</fullName>
    </recommendedName>
</protein>
<name>A0A1M4Z7S1_9CLOT</name>
<dbReference type="Proteomes" id="UP000184035">
    <property type="component" value="Unassembled WGS sequence"/>
</dbReference>
<gene>
    <name evidence="1" type="ORF">SAMN05443638_1395</name>
</gene>
<evidence type="ECO:0000313" key="1">
    <source>
        <dbReference type="EMBL" id="SHF14123.1"/>
    </source>
</evidence>
<evidence type="ECO:0000313" key="2">
    <source>
        <dbReference type="Proteomes" id="UP000184035"/>
    </source>
</evidence>
<keyword evidence="2" id="KW-1185">Reference proteome</keyword>
<evidence type="ECO:0008006" key="3">
    <source>
        <dbReference type="Google" id="ProtNLM"/>
    </source>
</evidence>
<dbReference type="EMBL" id="FQVM01000039">
    <property type="protein sequence ID" value="SHF14123.1"/>
    <property type="molecule type" value="Genomic_DNA"/>
</dbReference>
<proteinExistence type="predicted"/>
<reference evidence="1" key="1">
    <citation type="submission" date="2016-11" db="EMBL/GenBank/DDBJ databases">
        <authorList>
            <person name="Jaros S."/>
            <person name="Januszkiewicz K."/>
            <person name="Wedrychowicz H."/>
        </authorList>
    </citation>
    <scope>NUCLEOTIDE SEQUENCE [LARGE SCALE GENOMIC DNA]</scope>
    <source>
        <strain evidence="1">DSM 2631</strain>
    </source>
</reference>
<dbReference type="STRING" id="1533.SAMN05443638_1395"/>